<proteinExistence type="predicted"/>
<comment type="caution">
    <text evidence="3">The sequence shown here is derived from an EMBL/GenBank/DDBJ whole genome shotgun (WGS) entry which is preliminary data.</text>
</comment>
<dbReference type="PANTHER" id="PTHR33286:SF7">
    <property type="entry name" value="BIFUNCTIONAL INHIBITOR_PLANT LIPID TRANSFER PROTEIN_SEED STORAGE HELICAL DOMAIN-CONTAINING PROTEIN"/>
    <property type="match status" value="1"/>
</dbReference>
<evidence type="ECO:0000259" key="2">
    <source>
        <dbReference type="Pfam" id="PF14368"/>
    </source>
</evidence>
<name>A0A438CF24_VITVI</name>
<dbReference type="SUPFAM" id="SSF47699">
    <property type="entry name" value="Bifunctional inhibitor/lipid-transfer protein/seed storage 2S albumin"/>
    <property type="match status" value="1"/>
</dbReference>
<feature type="domain" description="Bifunctional inhibitor/plant lipid transfer protein/seed storage helical" evidence="2">
    <location>
        <begin position="24"/>
        <end position="108"/>
    </location>
</feature>
<dbReference type="Proteomes" id="UP000288805">
    <property type="component" value="Unassembled WGS sequence"/>
</dbReference>
<reference evidence="3 4" key="1">
    <citation type="journal article" date="2018" name="PLoS Genet.">
        <title>Population sequencing reveals clonal diversity and ancestral inbreeding in the grapevine cultivar Chardonnay.</title>
        <authorList>
            <person name="Roach M.J."/>
            <person name="Johnson D.L."/>
            <person name="Bohlmann J."/>
            <person name="van Vuuren H.J."/>
            <person name="Jones S.J."/>
            <person name="Pretorius I.S."/>
            <person name="Schmidt S.A."/>
            <person name="Borneman A.R."/>
        </authorList>
    </citation>
    <scope>NUCLEOTIDE SEQUENCE [LARGE SCALE GENOMIC DNA]</scope>
    <source>
        <strain evidence="4">cv. Chardonnay</strain>
        <tissue evidence="3">Leaf</tissue>
    </source>
</reference>
<keyword evidence="1" id="KW-0732">Signal</keyword>
<evidence type="ECO:0000256" key="1">
    <source>
        <dbReference type="SAM" id="SignalP"/>
    </source>
</evidence>
<dbReference type="Pfam" id="PF14368">
    <property type="entry name" value="LTP_2"/>
    <property type="match status" value="1"/>
</dbReference>
<feature type="signal peptide" evidence="1">
    <location>
        <begin position="1"/>
        <end position="28"/>
    </location>
</feature>
<protein>
    <recommendedName>
        <fullName evidence="2">Bifunctional inhibitor/plant lipid transfer protein/seed storage helical domain-containing protein</fullName>
    </recommendedName>
</protein>
<dbReference type="EMBL" id="QGNW01002270">
    <property type="protein sequence ID" value="RVW21766.1"/>
    <property type="molecule type" value="Genomic_DNA"/>
</dbReference>
<dbReference type="PANTHER" id="PTHR33286">
    <property type="entry name" value="BIFUNCTIONAL INHIBITOR/LIPID-TRANSFER PROTEIN/SEED STORAGE 2S ALBUMIN SUPERFAMILY PROTEIN"/>
    <property type="match status" value="1"/>
</dbReference>
<evidence type="ECO:0000313" key="4">
    <source>
        <dbReference type="Proteomes" id="UP000288805"/>
    </source>
</evidence>
<accession>A0A438CF24</accession>
<dbReference type="AlphaFoldDB" id="A0A438CF24"/>
<dbReference type="Gene3D" id="1.10.110.10">
    <property type="entry name" value="Plant lipid-transfer and hydrophobic proteins"/>
    <property type="match status" value="1"/>
</dbReference>
<feature type="chain" id="PRO_5019337740" description="Bifunctional inhibitor/plant lipid transfer protein/seed storage helical domain-containing protein" evidence="1">
    <location>
        <begin position="29"/>
        <end position="123"/>
    </location>
</feature>
<organism evidence="3 4">
    <name type="scientific">Vitis vinifera</name>
    <name type="common">Grape</name>
    <dbReference type="NCBI Taxonomy" id="29760"/>
    <lineage>
        <taxon>Eukaryota</taxon>
        <taxon>Viridiplantae</taxon>
        <taxon>Streptophyta</taxon>
        <taxon>Embryophyta</taxon>
        <taxon>Tracheophyta</taxon>
        <taxon>Spermatophyta</taxon>
        <taxon>Magnoliopsida</taxon>
        <taxon>eudicotyledons</taxon>
        <taxon>Gunneridae</taxon>
        <taxon>Pentapetalae</taxon>
        <taxon>rosids</taxon>
        <taxon>Vitales</taxon>
        <taxon>Vitaceae</taxon>
        <taxon>Viteae</taxon>
        <taxon>Vitis</taxon>
    </lineage>
</organism>
<dbReference type="InterPro" id="IPR036312">
    <property type="entry name" value="Bifun_inhib/LTP/seed_sf"/>
</dbReference>
<dbReference type="OrthoDB" id="1885440at2759"/>
<gene>
    <name evidence="3" type="ORF">CK203_112853</name>
</gene>
<evidence type="ECO:0000313" key="3">
    <source>
        <dbReference type="EMBL" id="RVW21766.1"/>
    </source>
</evidence>
<sequence>MMRSMRAVLVLVVSVLVCIWGNIHLASADMSPTECKEERKLAGNACRPMLYGQNPSANCCQRIRVTHVECICPYVSPKVASIVRAYGLNKLIKKIEGCGRAIPHNFKCGVSLLHEEETLLCLI</sequence>
<dbReference type="InterPro" id="IPR016140">
    <property type="entry name" value="Bifunc_inhib/LTP/seed_store"/>
</dbReference>